<dbReference type="AlphaFoldDB" id="A0A443L5E3"/>
<comment type="function">
    <text evidence="9">Catalyzes the formation of dTDP-glucose, from dTTP and glucose 1-phosphate, as well as its pyrophosphorolysis.</text>
</comment>
<evidence type="ECO:0000256" key="4">
    <source>
        <dbReference type="ARBA" id="ARBA00022679"/>
    </source>
</evidence>
<dbReference type="InterPro" id="IPR005835">
    <property type="entry name" value="NTP_transferase_dom"/>
</dbReference>
<keyword evidence="6 9" id="KW-0479">Metal-binding</keyword>
<evidence type="ECO:0000259" key="10">
    <source>
        <dbReference type="Pfam" id="PF00483"/>
    </source>
</evidence>
<dbReference type="NCBIfam" id="TIGR01207">
    <property type="entry name" value="rmlA"/>
    <property type="match status" value="1"/>
</dbReference>
<protein>
    <recommendedName>
        <fullName evidence="3 9">Glucose-1-phosphate thymidylyltransferase</fullName>
        <ecNumber evidence="3 9">2.7.7.24</ecNumber>
    </recommendedName>
</protein>
<gene>
    <name evidence="11" type="primary">rfbA</name>
    <name evidence="11" type="ORF">EOW65_19125</name>
</gene>
<dbReference type="SUPFAM" id="SSF53448">
    <property type="entry name" value="Nucleotide-diphospho-sugar transferases"/>
    <property type="match status" value="1"/>
</dbReference>
<comment type="similarity">
    <text evidence="2 9">Belongs to the glucose-1-phosphate thymidylyltransferase family.</text>
</comment>
<dbReference type="InterPro" id="IPR005907">
    <property type="entry name" value="G1P_thy_trans_s"/>
</dbReference>
<dbReference type="PANTHER" id="PTHR43532:SF1">
    <property type="entry name" value="GLUCOSE-1-PHOSPHATE THYMIDYLYLTRANSFERASE 1"/>
    <property type="match status" value="1"/>
</dbReference>
<keyword evidence="5 9" id="KW-0548">Nucleotidyltransferase</keyword>
<accession>A0A443L5E3</accession>
<dbReference type="Gene3D" id="3.90.550.10">
    <property type="entry name" value="Spore Coat Polysaccharide Biosynthesis Protein SpsA, Chain A"/>
    <property type="match status" value="1"/>
</dbReference>
<evidence type="ECO:0000256" key="6">
    <source>
        <dbReference type="ARBA" id="ARBA00022723"/>
    </source>
</evidence>
<dbReference type="OrthoDB" id="9801810at2"/>
<dbReference type="EMBL" id="SAVB01000033">
    <property type="protein sequence ID" value="RWR44281.1"/>
    <property type="molecule type" value="Genomic_DNA"/>
</dbReference>
<comment type="caution">
    <text evidence="11">The sequence shown here is derived from an EMBL/GenBank/DDBJ whole genome shotgun (WGS) entry which is preliminary data.</text>
</comment>
<evidence type="ECO:0000256" key="8">
    <source>
        <dbReference type="ARBA" id="ARBA00049336"/>
    </source>
</evidence>
<evidence type="ECO:0000256" key="9">
    <source>
        <dbReference type="RuleBase" id="RU003706"/>
    </source>
</evidence>
<keyword evidence="4 9" id="KW-0808">Transferase</keyword>
<dbReference type="CDD" id="cd02538">
    <property type="entry name" value="G1P_TT_short"/>
    <property type="match status" value="1"/>
</dbReference>
<dbReference type="PANTHER" id="PTHR43532">
    <property type="entry name" value="GLUCOSE-1-PHOSPHATE THYMIDYLYLTRANSFERASE"/>
    <property type="match status" value="1"/>
</dbReference>
<comment type="cofactor">
    <cofactor evidence="1">
        <name>Mg(2+)</name>
        <dbReference type="ChEBI" id="CHEBI:18420"/>
    </cofactor>
</comment>
<evidence type="ECO:0000313" key="12">
    <source>
        <dbReference type="Proteomes" id="UP000286594"/>
    </source>
</evidence>
<evidence type="ECO:0000256" key="2">
    <source>
        <dbReference type="ARBA" id="ARBA00010480"/>
    </source>
</evidence>
<evidence type="ECO:0000256" key="7">
    <source>
        <dbReference type="ARBA" id="ARBA00022842"/>
    </source>
</evidence>
<reference evidence="11 12" key="1">
    <citation type="submission" date="2019-01" db="EMBL/GenBank/DDBJ databases">
        <title>Sinorhodobacter populi sp. nov. isolated from the symptomatic bark tissue of Populus euramericana canker.</title>
        <authorList>
            <person name="Xu G."/>
        </authorList>
    </citation>
    <scope>NUCLEOTIDE SEQUENCE [LARGE SCALE GENOMIC DNA]</scope>
    <source>
        <strain evidence="11 12">CCTCC AB2012026</strain>
    </source>
</reference>
<keyword evidence="12" id="KW-1185">Reference proteome</keyword>
<proteinExistence type="inferred from homology"/>
<dbReference type="GO" id="GO:0008879">
    <property type="term" value="F:glucose-1-phosphate thymidylyltransferase activity"/>
    <property type="evidence" value="ECO:0007669"/>
    <property type="project" value="UniProtKB-EC"/>
</dbReference>
<evidence type="ECO:0000313" key="11">
    <source>
        <dbReference type="EMBL" id="RWR44281.1"/>
    </source>
</evidence>
<keyword evidence="7 9" id="KW-0460">Magnesium</keyword>
<evidence type="ECO:0000256" key="1">
    <source>
        <dbReference type="ARBA" id="ARBA00001946"/>
    </source>
</evidence>
<dbReference type="FunFam" id="3.90.550.10:FF:000023">
    <property type="entry name" value="Glucose-1-phosphate thymidylyltransferase"/>
    <property type="match status" value="1"/>
</dbReference>
<feature type="domain" description="Nucleotidyl transferase" evidence="10">
    <location>
        <begin position="5"/>
        <end position="240"/>
    </location>
</feature>
<dbReference type="GO" id="GO:0046872">
    <property type="term" value="F:metal ion binding"/>
    <property type="evidence" value="ECO:0007669"/>
    <property type="project" value="UniProtKB-KW"/>
</dbReference>
<dbReference type="InterPro" id="IPR029044">
    <property type="entry name" value="Nucleotide-diphossugar_trans"/>
</dbReference>
<organism evidence="11 12">
    <name type="scientific">Paenirhodobacter ferrireducens</name>
    <dbReference type="NCBI Taxonomy" id="1215032"/>
    <lineage>
        <taxon>Bacteria</taxon>
        <taxon>Pseudomonadati</taxon>
        <taxon>Pseudomonadota</taxon>
        <taxon>Alphaproteobacteria</taxon>
        <taxon>Rhodobacterales</taxon>
        <taxon>Rhodobacter group</taxon>
        <taxon>Paenirhodobacter</taxon>
    </lineage>
</organism>
<dbReference type="Pfam" id="PF00483">
    <property type="entry name" value="NTP_transferase"/>
    <property type="match status" value="1"/>
</dbReference>
<sequence>MSNRKGIILTGGSGTRLYPITMGVSKQLLPIYDKPMIYYPISVLMFAGIREIAMITTPQDQEQFIRILGDGSQWGISLSYITQPSPDGLAQAYLLAKDFLAGAASAMVLGDNIFFGHGLPELLRAADAQPEGGTVFGYHVADPERYGVVDFDAEGKAIAIIEKPPVPPSNYAVTGLYFLDNTASARAKEVKPSARGELEITTLLETYLHEGKLSVQQMGRGYAWLDTGTHGSLLDAGNFVRTLQLRQGLQTGCLDEIAYRSGWIDGEALAARAKTFAKNEYGQYLQGFLKSRWSGGVASIRRQSWRKVRNAKRCAI</sequence>
<dbReference type="EC" id="2.7.7.24" evidence="3 9"/>
<evidence type="ECO:0000256" key="5">
    <source>
        <dbReference type="ARBA" id="ARBA00022695"/>
    </source>
</evidence>
<dbReference type="Proteomes" id="UP000286594">
    <property type="component" value="Unassembled WGS sequence"/>
</dbReference>
<comment type="catalytic activity">
    <reaction evidence="8 9">
        <text>dTTP + alpha-D-glucose 1-phosphate + H(+) = dTDP-alpha-D-glucose + diphosphate</text>
        <dbReference type="Rhea" id="RHEA:15225"/>
        <dbReference type="ChEBI" id="CHEBI:15378"/>
        <dbReference type="ChEBI" id="CHEBI:33019"/>
        <dbReference type="ChEBI" id="CHEBI:37568"/>
        <dbReference type="ChEBI" id="CHEBI:57477"/>
        <dbReference type="ChEBI" id="CHEBI:58601"/>
        <dbReference type="EC" id="2.7.7.24"/>
    </reaction>
</comment>
<name>A0A443L5E3_9RHOB</name>
<evidence type="ECO:0000256" key="3">
    <source>
        <dbReference type="ARBA" id="ARBA00012461"/>
    </source>
</evidence>